<accession>A0ABW2ZGQ2</accession>
<evidence type="ECO:0000259" key="2">
    <source>
        <dbReference type="Pfam" id="PF12508"/>
    </source>
</evidence>
<dbReference type="Proteomes" id="UP001597073">
    <property type="component" value="Unassembled WGS sequence"/>
</dbReference>
<evidence type="ECO:0000313" key="3">
    <source>
        <dbReference type="EMBL" id="MFD0765400.1"/>
    </source>
</evidence>
<keyword evidence="4" id="KW-1185">Reference proteome</keyword>
<feature type="domain" description="Conjugative transposon TraM C-terminal" evidence="2">
    <location>
        <begin position="225"/>
        <end position="370"/>
    </location>
</feature>
<evidence type="ECO:0000313" key="4">
    <source>
        <dbReference type="Proteomes" id="UP001597073"/>
    </source>
</evidence>
<dbReference type="EMBL" id="JBHTIA010000007">
    <property type="protein sequence ID" value="MFD0765400.1"/>
    <property type="molecule type" value="Genomic_DNA"/>
</dbReference>
<comment type="caution">
    <text evidence="3">The sequence shown here is derived from an EMBL/GenBank/DDBJ whole genome shotgun (WGS) entry which is preliminary data.</text>
</comment>
<sequence>METTLQQQRNRKALLVLPLVVFAFTTLLFRTFGGGQAYADQKAGKTATGFNTRLPDAQFKDERGLNKMSFYDRAAADSAKFRQAQQTDPYANQSADATPGQTANPAALFSPHQPGVFTGSGIRDENSPAAKEMQLNKRLAELQAALNKPATQPAAYARLNNAGSPQSKAGNNNQLNLQAPAEDPELKQMNGLLEKLLDVQHPERVREKINKAAEATAVAETFKAIPAVIDGSQKIVQGTVIRMRLLDSVRLNGQLFNKGQLIYGSGDLYNQRVKVNIKLIHVGLNIIPVDLTVYDRTDGLEGISVPEAVTGDALKDGAVNGIQTMDMMTMDPSVTAQLATAGLNTAKGLFSKKVRRVKGKLKNGHELLLRDNLLLKKINQ</sequence>
<protein>
    <submittedName>
        <fullName evidence="3">Conjugative transposon protein TraM</fullName>
    </submittedName>
</protein>
<organism evidence="3 4">
    <name type="scientific">Mucilaginibacter lutimaris</name>
    <dbReference type="NCBI Taxonomy" id="931629"/>
    <lineage>
        <taxon>Bacteria</taxon>
        <taxon>Pseudomonadati</taxon>
        <taxon>Bacteroidota</taxon>
        <taxon>Sphingobacteriia</taxon>
        <taxon>Sphingobacteriales</taxon>
        <taxon>Sphingobacteriaceae</taxon>
        <taxon>Mucilaginibacter</taxon>
    </lineage>
</organism>
<proteinExistence type="predicted"/>
<dbReference type="RefSeq" id="WP_377142503.1">
    <property type="nucleotide sequence ID" value="NZ_JBHTIA010000007.1"/>
</dbReference>
<feature type="compositionally biased region" description="Polar residues" evidence="1">
    <location>
        <begin position="83"/>
        <end position="102"/>
    </location>
</feature>
<feature type="region of interest" description="Disordered" evidence="1">
    <location>
        <begin position="81"/>
        <end position="102"/>
    </location>
</feature>
<evidence type="ECO:0000256" key="1">
    <source>
        <dbReference type="SAM" id="MobiDB-lite"/>
    </source>
</evidence>
<gene>
    <name evidence="3" type="ORF">ACFQZI_11100</name>
</gene>
<reference evidence="4" key="1">
    <citation type="journal article" date="2019" name="Int. J. Syst. Evol. Microbiol.">
        <title>The Global Catalogue of Microorganisms (GCM) 10K type strain sequencing project: providing services to taxonomists for standard genome sequencing and annotation.</title>
        <authorList>
            <consortium name="The Broad Institute Genomics Platform"/>
            <consortium name="The Broad Institute Genome Sequencing Center for Infectious Disease"/>
            <person name="Wu L."/>
            <person name="Ma J."/>
        </authorList>
    </citation>
    <scope>NUCLEOTIDE SEQUENCE [LARGE SCALE GENOMIC DNA]</scope>
    <source>
        <strain evidence="4">CCUG 60742</strain>
    </source>
</reference>
<dbReference type="InterPro" id="IPR055407">
    <property type="entry name" value="TraM_C"/>
</dbReference>
<name>A0ABW2ZGQ2_9SPHI</name>
<dbReference type="Pfam" id="PF12508">
    <property type="entry name" value="Transposon_TraM"/>
    <property type="match status" value="1"/>
</dbReference>